<dbReference type="KEGG" id="hcu:MUN79_12980"/>
<sequence length="112" mass="12491">MLLEYFTGSNAWPTLALPLNAQEPVGAFANGLCFDAKRNLLVTEQGWGDTILTVHNLKTQQEQHLIEEGRPCDAISCLDSASIDDGLLYYKWTVQNSSLHAISTERRVRLSL</sequence>
<reference evidence="1" key="1">
    <citation type="submission" date="2022-04" db="EMBL/GenBank/DDBJ databases">
        <title>Hymenobacter sp. isolated from the air.</title>
        <authorList>
            <person name="Won M."/>
            <person name="Lee C.-M."/>
            <person name="Woen H.-Y."/>
            <person name="Kwon S.-W."/>
        </authorList>
    </citation>
    <scope>NUCLEOTIDE SEQUENCE</scope>
    <source>
        <strain evidence="1">5116S-3</strain>
    </source>
</reference>
<evidence type="ECO:0000313" key="1">
    <source>
        <dbReference type="EMBL" id="UOQ74699.1"/>
    </source>
</evidence>
<accession>A0A8T9QGJ7</accession>
<name>A0A8T9QGJ7_9BACT</name>
<evidence type="ECO:0000313" key="2">
    <source>
        <dbReference type="Proteomes" id="UP000831796"/>
    </source>
</evidence>
<organism evidence="1 2">
    <name type="scientific">Hymenobacter cellulosilyticus</name>
    <dbReference type="NCBI Taxonomy" id="2932248"/>
    <lineage>
        <taxon>Bacteria</taxon>
        <taxon>Pseudomonadati</taxon>
        <taxon>Bacteroidota</taxon>
        <taxon>Cytophagia</taxon>
        <taxon>Cytophagales</taxon>
        <taxon>Hymenobacteraceae</taxon>
        <taxon>Hymenobacter</taxon>
    </lineage>
</organism>
<dbReference type="RefSeq" id="WP_244678036.1">
    <property type="nucleotide sequence ID" value="NZ_CP095046.1"/>
</dbReference>
<proteinExistence type="predicted"/>
<protein>
    <submittedName>
        <fullName evidence="1">Uncharacterized protein</fullName>
    </submittedName>
</protein>
<dbReference type="Proteomes" id="UP000831796">
    <property type="component" value="Chromosome"/>
</dbReference>
<gene>
    <name evidence="1" type="ORF">MUN79_12980</name>
</gene>
<dbReference type="AlphaFoldDB" id="A0A8T9QGJ7"/>
<keyword evidence="2" id="KW-1185">Reference proteome</keyword>
<dbReference type="EMBL" id="CP095046">
    <property type="protein sequence ID" value="UOQ74699.1"/>
    <property type="molecule type" value="Genomic_DNA"/>
</dbReference>